<dbReference type="InterPro" id="IPR025383">
    <property type="entry name" value="MrpA_C/MbhD"/>
</dbReference>
<evidence type="ECO:0000256" key="6">
    <source>
        <dbReference type="ARBA" id="ARBA00022989"/>
    </source>
</evidence>
<dbReference type="EMBL" id="PIQC01000009">
    <property type="protein sequence ID" value="RUO64793.1"/>
    <property type="molecule type" value="Genomic_DNA"/>
</dbReference>
<keyword evidence="8 10" id="KW-0472">Membrane</keyword>
<evidence type="ECO:0000259" key="13">
    <source>
        <dbReference type="Pfam" id="PF04039"/>
    </source>
</evidence>
<feature type="domain" description="NADH:quinone oxidoreductase/Mrp antiporter transmembrane" evidence="11">
    <location>
        <begin position="126"/>
        <end position="404"/>
    </location>
</feature>
<feature type="transmembrane region" description="Helical" evidence="10">
    <location>
        <begin position="567"/>
        <end position="584"/>
    </location>
</feature>
<protein>
    <submittedName>
        <fullName evidence="16">Monovalent cation/H+ antiporter subunit A</fullName>
    </submittedName>
</protein>
<feature type="transmembrane region" description="Helical" evidence="10">
    <location>
        <begin position="457"/>
        <end position="479"/>
    </location>
</feature>
<evidence type="ECO:0000259" key="14">
    <source>
        <dbReference type="Pfam" id="PF13244"/>
    </source>
</evidence>
<dbReference type="GO" id="GO:0005886">
    <property type="term" value="C:plasma membrane"/>
    <property type="evidence" value="ECO:0007669"/>
    <property type="project" value="UniProtKB-SubCell"/>
</dbReference>
<keyword evidence="17" id="KW-1185">Reference proteome</keyword>
<dbReference type="OrthoDB" id="9811798at2"/>
<evidence type="ECO:0000259" key="12">
    <source>
        <dbReference type="Pfam" id="PF00662"/>
    </source>
</evidence>
<feature type="domain" description="NADH-Ubiquinone oxidoreductase (complex I) chain 5 N-terminal" evidence="12">
    <location>
        <begin position="66"/>
        <end position="110"/>
    </location>
</feature>
<dbReference type="GO" id="GO:0015297">
    <property type="term" value="F:antiporter activity"/>
    <property type="evidence" value="ECO:0007669"/>
    <property type="project" value="UniProtKB-KW"/>
</dbReference>
<dbReference type="InterPro" id="IPR050616">
    <property type="entry name" value="CPA3_Na-H_Antiporter_A"/>
</dbReference>
<feature type="transmembrane region" description="Helical" evidence="10">
    <location>
        <begin position="402"/>
        <end position="425"/>
    </location>
</feature>
<keyword evidence="5 9" id="KW-0812">Transmembrane</keyword>
<dbReference type="Pfam" id="PF00662">
    <property type="entry name" value="Proton_antipo_N"/>
    <property type="match status" value="1"/>
</dbReference>
<comment type="subcellular location">
    <subcellularLocation>
        <location evidence="1">Cell membrane</location>
        <topology evidence="1">Multi-pass membrane protein</topology>
    </subcellularLocation>
    <subcellularLocation>
        <location evidence="9">Membrane</location>
        <topology evidence="9">Multi-pass membrane protein</topology>
    </subcellularLocation>
</comment>
<evidence type="ECO:0000313" key="16">
    <source>
        <dbReference type="EMBL" id="RUO64793.1"/>
    </source>
</evidence>
<dbReference type="InterPro" id="IPR001516">
    <property type="entry name" value="Proton_antipo_N"/>
</dbReference>
<feature type="transmembrane region" description="Helical" evidence="10">
    <location>
        <begin position="499"/>
        <end position="521"/>
    </location>
</feature>
<evidence type="ECO:0000256" key="9">
    <source>
        <dbReference type="RuleBase" id="RU000320"/>
    </source>
</evidence>
<evidence type="ECO:0000313" key="17">
    <source>
        <dbReference type="Proteomes" id="UP000288058"/>
    </source>
</evidence>
<name>A0A432YSX8_9GAMM</name>
<evidence type="ECO:0000256" key="5">
    <source>
        <dbReference type="ARBA" id="ARBA00022692"/>
    </source>
</evidence>
<dbReference type="Pfam" id="PF04039">
    <property type="entry name" value="MnhB"/>
    <property type="match status" value="1"/>
</dbReference>
<organism evidence="16 17">
    <name type="scientific">Idiomarina ramblicola</name>
    <dbReference type="NCBI Taxonomy" id="263724"/>
    <lineage>
        <taxon>Bacteria</taxon>
        <taxon>Pseudomonadati</taxon>
        <taxon>Pseudomonadota</taxon>
        <taxon>Gammaproteobacteria</taxon>
        <taxon>Alteromonadales</taxon>
        <taxon>Idiomarinaceae</taxon>
        <taxon>Idiomarina</taxon>
    </lineage>
</organism>
<dbReference type="NCBIfam" id="NF009288">
    <property type="entry name" value="PRK12648.1"/>
    <property type="match status" value="1"/>
</dbReference>
<feature type="domain" description="Na+/H+ antiporter MnhB subunit-related protein" evidence="13">
    <location>
        <begin position="786"/>
        <end position="910"/>
    </location>
</feature>
<evidence type="ECO:0000256" key="3">
    <source>
        <dbReference type="ARBA" id="ARBA00022449"/>
    </source>
</evidence>
<feature type="transmembrane region" description="Helical" evidence="10">
    <location>
        <begin position="163"/>
        <end position="185"/>
    </location>
</feature>
<feature type="transmembrane region" description="Helical" evidence="10">
    <location>
        <begin position="650"/>
        <end position="672"/>
    </location>
</feature>
<evidence type="ECO:0000259" key="15">
    <source>
        <dbReference type="Pfam" id="PF20501"/>
    </source>
</evidence>
<evidence type="ECO:0000256" key="4">
    <source>
        <dbReference type="ARBA" id="ARBA00022475"/>
    </source>
</evidence>
<feature type="transmembrane region" description="Helical" evidence="10">
    <location>
        <begin position="358"/>
        <end position="382"/>
    </location>
</feature>
<feature type="transmembrane region" description="Helical" evidence="10">
    <location>
        <begin position="684"/>
        <end position="706"/>
    </location>
</feature>
<feature type="transmembrane region" description="Helical" evidence="10">
    <location>
        <begin position="624"/>
        <end position="644"/>
    </location>
</feature>
<feature type="transmembrane region" description="Helical" evidence="10">
    <location>
        <begin position="888"/>
        <end position="912"/>
    </location>
</feature>
<evidence type="ECO:0000256" key="7">
    <source>
        <dbReference type="ARBA" id="ARBA00023065"/>
    </source>
</evidence>
<feature type="transmembrane region" description="Helical" evidence="10">
    <location>
        <begin position="269"/>
        <end position="290"/>
    </location>
</feature>
<feature type="transmembrane region" description="Helical" evidence="10">
    <location>
        <begin position="845"/>
        <end position="868"/>
    </location>
</feature>
<dbReference type="InterPro" id="IPR007182">
    <property type="entry name" value="MnhB"/>
</dbReference>
<sequence length="929" mass="100786">MNLLFIIFAPFFGALLPLLVKRASRPIKTGVTLLIPVLCLIVLFQYAPATLAGDVPKQMVEWLPGIGLDFAVRLDGLSLLFAGLILGIGVLIIGYAHYYLSDNDDESRFYASLLLFMSSMLGIVMADNILLLWVFWELTSISSFLLIGYWFHSSDARRGARMALATTGAGGLALLAGLLIIGNIAGSYQLDDIFAAADQIKAHAYYVPALILVLLGAFTKSAQFPFQFWLPHAMAAPTPVSAYLHSATMVKAGIFLLARFHPVLADTELWFTLVTLTGLITMLVGAYFALLKHDLKGLLAFSTVSHLGLICMLLGIGTQGAVIAALFHIINHACFKAGLFMTAGIIDHESGTRDMRKLQGLMSLMPITATLAMIVAASMAGMPPFNGFMSKELFLDQALQQHLFGGLSWFIPVLATVGAMLSVAYSIRFIHDVFFNGEYKELPKKPHDPPRMMSAPVFILAFLCIAIGLAPMTMVSGILDQAAAAVTASPVDVKLSLWHGFNLPLLMSAVAVIGGIVIYLARDQLFTFNRQFDGQDAKHNFERIVQKASDAAASFYDRLDTGSLQRYIAFVLISVIVVLLPSLSDLSAVTGGKPQLPVDMVSMVGALVLIGAAFATATMHRNRFVMLTMLSVVGLVVSLAFAHFSAPDLAMTQLVVEVVSIILMILALFFMPQKTSRASSGHRVFRDIIIASFIGGIVATLNFAILTSPFESISDFFLANAKSGGGGTNVVNVILVDFRGFDTLGEITVLAIAAAGIHKLLNKLKPFMPSSDIDGRPWHRIRHPLMLTTVANIILPMAMIVAAYIFLRGHNLPGGGFIAGLIVASAMILQYIANGVDWVKERFNVNYQSLMSFGVMTAALTGIGSWVFNKPFLTSWFTYLDWPVVGKFEFATALLFDLGVFLTVVGATMMILSNFGKMTTRHRPTHEGH</sequence>
<feature type="transmembrane region" description="Helical" evidence="10">
    <location>
        <begin position="30"/>
        <end position="47"/>
    </location>
</feature>
<keyword evidence="4" id="KW-1003">Cell membrane</keyword>
<keyword evidence="3" id="KW-0050">Antiport</keyword>
<dbReference type="Pfam" id="PF20501">
    <property type="entry name" value="MbhE"/>
    <property type="match status" value="1"/>
</dbReference>
<feature type="transmembrane region" description="Helical" evidence="10">
    <location>
        <begin position="785"/>
        <end position="806"/>
    </location>
</feature>
<feature type="transmembrane region" description="Helical" evidence="10">
    <location>
        <begin position="242"/>
        <end position="263"/>
    </location>
</feature>
<keyword evidence="6 10" id="KW-1133">Transmembrane helix</keyword>
<dbReference type="Pfam" id="PF00361">
    <property type="entry name" value="Proton_antipo_M"/>
    <property type="match status" value="1"/>
</dbReference>
<evidence type="ECO:0000256" key="1">
    <source>
        <dbReference type="ARBA" id="ARBA00004651"/>
    </source>
</evidence>
<dbReference type="AlphaFoldDB" id="A0A432YSX8"/>
<evidence type="ECO:0000256" key="8">
    <source>
        <dbReference type="ARBA" id="ARBA00023136"/>
    </source>
</evidence>
<dbReference type="InterPro" id="IPR001750">
    <property type="entry name" value="ND/Mrp_TM"/>
</dbReference>
<gene>
    <name evidence="16" type="ORF">CWI78_11505</name>
</gene>
<keyword evidence="2" id="KW-0813">Transport</keyword>
<dbReference type="Pfam" id="PF13244">
    <property type="entry name" value="MbhD"/>
    <property type="match status" value="1"/>
</dbReference>
<dbReference type="Proteomes" id="UP000288058">
    <property type="component" value="Unassembled WGS sequence"/>
</dbReference>
<evidence type="ECO:0000256" key="2">
    <source>
        <dbReference type="ARBA" id="ARBA00022448"/>
    </source>
</evidence>
<feature type="transmembrane region" description="Helical" evidence="10">
    <location>
        <begin position="812"/>
        <end position="833"/>
    </location>
</feature>
<dbReference type="PANTHER" id="PTHR43373:SF1">
    <property type="entry name" value="NA(+)_H(+) ANTIPORTER SUBUNIT A"/>
    <property type="match status" value="1"/>
</dbReference>
<dbReference type="GO" id="GO:0006811">
    <property type="term" value="P:monoatomic ion transport"/>
    <property type="evidence" value="ECO:0007669"/>
    <property type="project" value="UniProtKB-KW"/>
</dbReference>
<feature type="domain" description="MrpA C-terminal/MbhD" evidence="14">
    <location>
        <begin position="609"/>
        <end position="673"/>
    </location>
</feature>
<feature type="transmembrane region" description="Helical" evidence="10">
    <location>
        <begin position="109"/>
        <end position="126"/>
    </location>
</feature>
<dbReference type="InterPro" id="IPR046806">
    <property type="entry name" value="MrpA_C/MbhE"/>
</dbReference>
<evidence type="ECO:0000256" key="10">
    <source>
        <dbReference type="SAM" id="Phobius"/>
    </source>
</evidence>
<feature type="transmembrane region" description="Helical" evidence="10">
    <location>
        <begin position="6"/>
        <end position="23"/>
    </location>
</feature>
<dbReference type="PRINTS" id="PR01434">
    <property type="entry name" value="NADHDHGNASE5"/>
</dbReference>
<comment type="caution">
    <text evidence="16">The sequence shown here is derived from an EMBL/GenBank/DDBJ whole genome shotgun (WGS) entry which is preliminary data.</text>
</comment>
<feature type="transmembrane region" description="Helical" evidence="10">
    <location>
        <begin position="77"/>
        <end position="97"/>
    </location>
</feature>
<feature type="transmembrane region" description="Helical" evidence="10">
    <location>
        <begin position="596"/>
        <end position="617"/>
    </location>
</feature>
<keyword evidence="7" id="KW-0406">Ion transport</keyword>
<feature type="transmembrane region" description="Helical" evidence="10">
    <location>
        <begin position="205"/>
        <end position="230"/>
    </location>
</feature>
<accession>A0A432YSX8</accession>
<proteinExistence type="predicted"/>
<feature type="domain" description="MrpA C-terminal/MbhE" evidence="15">
    <location>
        <begin position="683"/>
        <end position="770"/>
    </location>
</feature>
<dbReference type="RefSeq" id="WP_126782947.1">
    <property type="nucleotide sequence ID" value="NZ_PIQC01000009.1"/>
</dbReference>
<reference evidence="17" key="1">
    <citation type="journal article" date="2018" name="Front. Microbiol.">
        <title>Genome-Based Analysis Reveals the Taxonomy and Diversity of the Family Idiomarinaceae.</title>
        <authorList>
            <person name="Liu Y."/>
            <person name="Lai Q."/>
            <person name="Shao Z."/>
        </authorList>
    </citation>
    <scope>NUCLEOTIDE SEQUENCE [LARGE SCALE GENOMIC DNA]</scope>
    <source>
        <strain evidence="17">R22</strain>
    </source>
</reference>
<evidence type="ECO:0000259" key="11">
    <source>
        <dbReference type="Pfam" id="PF00361"/>
    </source>
</evidence>
<dbReference type="PANTHER" id="PTHR43373">
    <property type="entry name" value="NA(+)/H(+) ANTIPORTER SUBUNIT"/>
    <property type="match status" value="1"/>
</dbReference>